<accession>A0A0B1YWW7</accession>
<organism evidence="2 3">
    <name type="scientific">Pseudomonas frederiksbergensis</name>
    <dbReference type="NCBI Taxonomy" id="104087"/>
    <lineage>
        <taxon>Bacteria</taxon>
        <taxon>Pseudomonadati</taxon>
        <taxon>Pseudomonadota</taxon>
        <taxon>Gammaproteobacteria</taxon>
        <taxon>Pseudomonadales</taxon>
        <taxon>Pseudomonadaceae</taxon>
        <taxon>Pseudomonas</taxon>
    </lineage>
</organism>
<dbReference type="EMBL" id="JQGJ01000028">
    <property type="protein sequence ID" value="KHK61632.1"/>
    <property type="molecule type" value="Genomic_DNA"/>
</dbReference>
<name>A0A0B1YWW7_9PSED</name>
<feature type="transmembrane region" description="Helical" evidence="1">
    <location>
        <begin position="127"/>
        <end position="149"/>
    </location>
</feature>
<reference evidence="3" key="1">
    <citation type="submission" date="2015-03" db="EMBL/GenBank/DDBJ databases">
        <title>Pseudomonas frederiksbergensis hydrocarbon degrader.</title>
        <authorList>
            <person name="Brown L.M."/>
            <person name="Ruiz O.N."/>
            <person name="Mueller S."/>
            <person name="Gunasekera T.S."/>
        </authorList>
    </citation>
    <scope>NUCLEOTIDE SEQUENCE [LARGE SCALE GENOMIC DNA]</scope>
    <source>
        <strain evidence="3">SI8</strain>
    </source>
</reference>
<feature type="transmembrane region" description="Helical" evidence="1">
    <location>
        <begin position="47"/>
        <end position="66"/>
    </location>
</feature>
<evidence type="ECO:0000313" key="2">
    <source>
        <dbReference type="EMBL" id="KHK61632.1"/>
    </source>
</evidence>
<keyword evidence="1" id="KW-0812">Transmembrane</keyword>
<keyword evidence="1" id="KW-1133">Transmembrane helix</keyword>
<protein>
    <submittedName>
        <fullName evidence="2">Uncharacterized protein</fullName>
    </submittedName>
</protein>
<proteinExistence type="predicted"/>
<sequence>MSSDIELHTVASLLRRGQSLDHLSTGLTLLAALIGLGQWLVGSVDPWLLLLSFGVFVLGMQEKYLAFRVALDADLFQIVADASKPLTERTQALDEALANLGLQPVERGGRSWPERSHGSMRLLRRQAWLVTIQALLTVSFVLASPWLVYSGLGT</sequence>
<comment type="caution">
    <text evidence="2">The sequence shown here is derived from an EMBL/GenBank/DDBJ whole genome shotgun (WGS) entry which is preliminary data.</text>
</comment>
<dbReference type="Proteomes" id="UP000030949">
    <property type="component" value="Unassembled WGS sequence"/>
</dbReference>
<dbReference type="RefSeq" id="WP_039594235.1">
    <property type="nucleotide sequence ID" value="NZ_JQGJ02000025.1"/>
</dbReference>
<dbReference type="AlphaFoldDB" id="A0A0B1YWW7"/>
<dbReference type="OrthoDB" id="7030137at2"/>
<gene>
    <name evidence="2" type="ORF">JZ00_27310</name>
</gene>
<evidence type="ECO:0000313" key="3">
    <source>
        <dbReference type="Proteomes" id="UP000030949"/>
    </source>
</evidence>
<evidence type="ECO:0000256" key="1">
    <source>
        <dbReference type="SAM" id="Phobius"/>
    </source>
</evidence>
<keyword evidence="1" id="KW-0472">Membrane</keyword>